<organism evidence="1 2">
    <name type="scientific">Novosphingobium aureum</name>
    <dbReference type="NCBI Taxonomy" id="2792964"/>
    <lineage>
        <taxon>Bacteria</taxon>
        <taxon>Pseudomonadati</taxon>
        <taxon>Pseudomonadota</taxon>
        <taxon>Alphaproteobacteria</taxon>
        <taxon>Sphingomonadales</taxon>
        <taxon>Sphingomonadaceae</taxon>
        <taxon>Novosphingobium</taxon>
    </lineage>
</organism>
<dbReference type="PANTHER" id="PTHR39327">
    <property type="match status" value="1"/>
</dbReference>
<comment type="caution">
    <text evidence="1">The sequence shown here is derived from an EMBL/GenBank/DDBJ whole genome shotgun (WGS) entry which is preliminary data.</text>
</comment>
<accession>A0A931HDA0</accession>
<dbReference type="InterPro" id="IPR010319">
    <property type="entry name" value="Transglutaminase-like_Cys_pept"/>
</dbReference>
<proteinExistence type="predicted"/>
<gene>
    <name evidence="1" type="ORF">I5E68_13565</name>
</gene>
<keyword evidence="2" id="KW-1185">Reference proteome</keyword>
<evidence type="ECO:0000313" key="2">
    <source>
        <dbReference type="Proteomes" id="UP000617634"/>
    </source>
</evidence>
<sequence>MIGVMLPVGAQAADMDEAGAFMPVGVPAEAPAGFTAMCQRDALACRTPSGERDELAASAVSALLIRVNAEVNKAIRFRADKQEYWQRPRSENGRKLEGDCEDYALEKRARLVEAGFPGDSLYLAVAYVPRAGLHTVLVARTAQGDQVLDNRTPWIVRWDEVDYVWLLRQTARSATGWSNLVYEQRAQLAGL</sequence>
<dbReference type="Gene3D" id="3.10.620.30">
    <property type="match status" value="1"/>
</dbReference>
<evidence type="ECO:0000313" key="1">
    <source>
        <dbReference type="EMBL" id="MBH0113970.1"/>
    </source>
</evidence>
<dbReference type="EMBL" id="JADZGI010000002">
    <property type="protein sequence ID" value="MBH0113970.1"/>
    <property type="molecule type" value="Genomic_DNA"/>
</dbReference>
<dbReference type="PANTHER" id="PTHR39327:SF1">
    <property type="entry name" value="BLR5470 PROTEIN"/>
    <property type="match status" value="1"/>
</dbReference>
<reference evidence="1" key="1">
    <citation type="submission" date="2020-11" db="EMBL/GenBank/DDBJ databases">
        <title>Novosphingobium aureum sp. nov., a marine bacterium isolated from sediment of a salt flat.</title>
        <authorList>
            <person name="Yoo Y."/>
            <person name="Kim J.-J."/>
        </authorList>
    </citation>
    <scope>NUCLEOTIDE SEQUENCE</scope>
    <source>
        <strain evidence="1">YJ-S2-02</strain>
    </source>
</reference>
<dbReference type="Proteomes" id="UP000617634">
    <property type="component" value="Unassembled WGS sequence"/>
</dbReference>
<protein>
    <submittedName>
        <fullName evidence="1">Transglutaminase-like cysteine peptidase</fullName>
    </submittedName>
</protein>
<dbReference type="Pfam" id="PF06035">
    <property type="entry name" value="Peptidase_C93"/>
    <property type="match status" value="1"/>
</dbReference>
<dbReference type="AlphaFoldDB" id="A0A931HDA0"/>
<name>A0A931HDA0_9SPHN</name>